<protein>
    <submittedName>
        <fullName evidence="9">Response regulator</fullName>
    </submittedName>
</protein>
<evidence type="ECO:0000256" key="1">
    <source>
        <dbReference type="ARBA" id="ARBA00022553"/>
    </source>
</evidence>
<evidence type="ECO:0000256" key="6">
    <source>
        <dbReference type="PROSITE-ProRule" id="PRU00169"/>
    </source>
</evidence>
<dbReference type="InterPro" id="IPR011006">
    <property type="entry name" value="CheY-like_superfamily"/>
</dbReference>
<evidence type="ECO:0000256" key="3">
    <source>
        <dbReference type="ARBA" id="ARBA00023015"/>
    </source>
</evidence>
<evidence type="ECO:0000259" key="8">
    <source>
        <dbReference type="PROSITE" id="PS50921"/>
    </source>
</evidence>
<gene>
    <name evidence="9" type="ORF">FHP88_03865</name>
</gene>
<evidence type="ECO:0000313" key="9">
    <source>
        <dbReference type="EMBL" id="TVO76574.1"/>
    </source>
</evidence>
<dbReference type="InterPro" id="IPR005561">
    <property type="entry name" value="ANTAR"/>
</dbReference>
<dbReference type="PROSITE" id="PS50110">
    <property type="entry name" value="RESPONSE_REGULATORY"/>
    <property type="match status" value="1"/>
</dbReference>
<dbReference type="OrthoDB" id="9808843at2"/>
<keyword evidence="10" id="KW-1185">Reference proteome</keyword>
<dbReference type="GO" id="GO:0032993">
    <property type="term" value="C:protein-DNA complex"/>
    <property type="evidence" value="ECO:0007669"/>
    <property type="project" value="TreeGrafter"/>
</dbReference>
<feature type="modified residue" description="4-aspartylphosphate" evidence="6">
    <location>
        <position position="89"/>
    </location>
</feature>
<evidence type="ECO:0000256" key="5">
    <source>
        <dbReference type="ARBA" id="ARBA00023163"/>
    </source>
</evidence>
<dbReference type="PROSITE" id="PS50921">
    <property type="entry name" value="ANTAR"/>
    <property type="match status" value="1"/>
</dbReference>
<dbReference type="Gene3D" id="3.40.50.2300">
    <property type="match status" value="1"/>
</dbReference>
<dbReference type="SMART" id="SM01012">
    <property type="entry name" value="ANTAR"/>
    <property type="match status" value="1"/>
</dbReference>
<proteinExistence type="predicted"/>
<keyword evidence="1 6" id="KW-0597">Phosphoprotein</keyword>
<dbReference type="EMBL" id="VMNH01000005">
    <property type="protein sequence ID" value="TVO76574.1"/>
    <property type="molecule type" value="Genomic_DNA"/>
</dbReference>
<dbReference type="SMART" id="SM00448">
    <property type="entry name" value="REC"/>
    <property type="match status" value="1"/>
</dbReference>
<dbReference type="InterPro" id="IPR001789">
    <property type="entry name" value="Sig_transdc_resp-reg_receiver"/>
</dbReference>
<dbReference type="GO" id="GO:0005829">
    <property type="term" value="C:cytosol"/>
    <property type="evidence" value="ECO:0007669"/>
    <property type="project" value="TreeGrafter"/>
</dbReference>
<sequence length="241" mass="26802">MDWRPTGGTVNTLLILSLAHKQSTGHLSRTYLYIPMNPYKILVADDDIFTLTSITSGLKKAGYEILSAPDGAIAVQLGLQEQPDLAILDIRMPGMSGIDVARKLRADGRINTLFLSAYSDKDVVELATQEGALGYLVKPINIQQLVPAIEAALKRSAELNELQQKEVDLTDAITRNREISVAVGIYMERFSVNEQSAFDALRNYARHERMKLASLSKELIQESDSRDTLFKAIHCHHQKAH</sequence>
<keyword evidence="3" id="KW-0805">Transcription regulation</keyword>
<dbReference type="GO" id="GO:0006355">
    <property type="term" value="P:regulation of DNA-templated transcription"/>
    <property type="evidence" value="ECO:0007669"/>
    <property type="project" value="TreeGrafter"/>
</dbReference>
<keyword evidence="5" id="KW-0804">Transcription</keyword>
<dbReference type="SUPFAM" id="SSF52172">
    <property type="entry name" value="CheY-like"/>
    <property type="match status" value="1"/>
</dbReference>
<dbReference type="PANTHER" id="PTHR48111:SF1">
    <property type="entry name" value="TWO-COMPONENT RESPONSE REGULATOR ORR33"/>
    <property type="match status" value="1"/>
</dbReference>
<feature type="domain" description="ANTAR" evidence="8">
    <location>
        <begin position="159"/>
        <end position="220"/>
    </location>
</feature>
<dbReference type="Pfam" id="PF03861">
    <property type="entry name" value="ANTAR"/>
    <property type="match status" value="1"/>
</dbReference>
<dbReference type="InterPro" id="IPR039420">
    <property type="entry name" value="WalR-like"/>
</dbReference>
<dbReference type="GO" id="GO:0000156">
    <property type="term" value="F:phosphorelay response regulator activity"/>
    <property type="evidence" value="ECO:0007669"/>
    <property type="project" value="TreeGrafter"/>
</dbReference>
<evidence type="ECO:0000313" key="10">
    <source>
        <dbReference type="Proteomes" id="UP000316649"/>
    </source>
</evidence>
<dbReference type="Gene3D" id="1.10.10.10">
    <property type="entry name" value="Winged helix-like DNA-binding domain superfamily/Winged helix DNA-binding domain"/>
    <property type="match status" value="1"/>
</dbReference>
<evidence type="ECO:0000256" key="4">
    <source>
        <dbReference type="ARBA" id="ARBA00023125"/>
    </source>
</evidence>
<dbReference type="PANTHER" id="PTHR48111">
    <property type="entry name" value="REGULATOR OF RPOS"/>
    <property type="match status" value="1"/>
</dbReference>
<dbReference type="Proteomes" id="UP000316649">
    <property type="component" value="Unassembled WGS sequence"/>
</dbReference>
<keyword evidence="2" id="KW-0902">Two-component regulatory system</keyword>
<dbReference type="AlphaFoldDB" id="A0A557SGQ8"/>
<evidence type="ECO:0000256" key="2">
    <source>
        <dbReference type="ARBA" id="ARBA00023012"/>
    </source>
</evidence>
<organism evidence="9 10">
    <name type="scientific">Sedimenticola selenatireducens</name>
    <dbReference type="NCBI Taxonomy" id="191960"/>
    <lineage>
        <taxon>Bacteria</taxon>
        <taxon>Pseudomonadati</taxon>
        <taxon>Pseudomonadota</taxon>
        <taxon>Gammaproteobacteria</taxon>
        <taxon>Chromatiales</taxon>
        <taxon>Sedimenticolaceae</taxon>
        <taxon>Sedimenticola</taxon>
    </lineage>
</organism>
<dbReference type="GO" id="GO:0003723">
    <property type="term" value="F:RNA binding"/>
    <property type="evidence" value="ECO:0007669"/>
    <property type="project" value="InterPro"/>
</dbReference>
<reference evidence="9 10" key="1">
    <citation type="submission" date="2019-07" db="EMBL/GenBank/DDBJ databases">
        <title>The pathways for chlorine oxyanion respiration interact through the shared metabolite chlorate.</title>
        <authorList>
            <person name="Barnum T.P."/>
            <person name="Cheng Y."/>
            <person name="Hill K.A."/>
            <person name="Lucas L.N."/>
            <person name="Carlson H.K."/>
            <person name="Coates J.D."/>
        </authorList>
    </citation>
    <scope>NUCLEOTIDE SEQUENCE [LARGE SCALE GENOMIC DNA]</scope>
    <source>
        <strain evidence="9 10">BK-1</strain>
    </source>
</reference>
<dbReference type="GO" id="GO:0000976">
    <property type="term" value="F:transcription cis-regulatory region binding"/>
    <property type="evidence" value="ECO:0007669"/>
    <property type="project" value="TreeGrafter"/>
</dbReference>
<dbReference type="Pfam" id="PF00072">
    <property type="entry name" value="Response_reg"/>
    <property type="match status" value="1"/>
</dbReference>
<keyword evidence="4" id="KW-0238">DNA-binding</keyword>
<feature type="domain" description="Response regulatory" evidence="7">
    <location>
        <begin position="40"/>
        <end position="153"/>
    </location>
</feature>
<evidence type="ECO:0000259" key="7">
    <source>
        <dbReference type="PROSITE" id="PS50110"/>
    </source>
</evidence>
<name>A0A557SGQ8_9GAMM</name>
<accession>A0A557SGQ8</accession>
<comment type="caution">
    <text evidence="9">The sequence shown here is derived from an EMBL/GenBank/DDBJ whole genome shotgun (WGS) entry which is preliminary data.</text>
</comment>
<dbReference type="InterPro" id="IPR036388">
    <property type="entry name" value="WH-like_DNA-bd_sf"/>
</dbReference>